<feature type="non-terminal residue" evidence="1">
    <location>
        <position position="80"/>
    </location>
</feature>
<protein>
    <submittedName>
        <fullName evidence="1">39471_t:CDS:1</fullName>
    </submittedName>
</protein>
<evidence type="ECO:0000313" key="1">
    <source>
        <dbReference type="EMBL" id="CAG8836228.1"/>
    </source>
</evidence>
<organism evidence="1 2">
    <name type="scientific">Gigaspora margarita</name>
    <dbReference type="NCBI Taxonomy" id="4874"/>
    <lineage>
        <taxon>Eukaryota</taxon>
        <taxon>Fungi</taxon>
        <taxon>Fungi incertae sedis</taxon>
        <taxon>Mucoromycota</taxon>
        <taxon>Glomeromycotina</taxon>
        <taxon>Glomeromycetes</taxon>
        <taxon>Diversisporales</taxon>
        <taxon>Gigasporaceae</taxon>
        <taxon>Gigaspora</taxon>
    </lineage>
</organism>
<comment type="caution">
    <text evidence="1">The sequence shown here is derived from an EMBL/GenBank/DDBJ whole genome shotgun (WGS) entry which is preliminary data.</text>
</comment>
<accession>A0ABN7WMU4</accession>
<feature type="non-terminal residue" evidence="1">
    <location>
        <position position="1"/>
    </location>
</feature>
<dbReference type="Proteomes" id="UP000789901">
    <property type="component" value="Unassembled WGS sequence"/>
</dbReference>
<name>A0ABN7WMU4_GIGMA</name>
<sequence>GPSVKGYCSGTCKKYGSFWAYAKLVDLKEHLALDCPTQNKGVIDFYTQIIANQQAILSEFLESTKLTPQCEYNINLALIK</sequence>
<dbReference type="EMBL" id="CAJVQB010053119">
    <property type="protein sequence ID" value="CAG8836228.1"/>
    <property type="molecule type" value="Genomic_DNA"/>
</dbReference>
<gene>
    <name evidence="1" type="ORF">GMARGA_LOCUS32933</name>
</gene>
<proteinExistence type="predicted"/>
<keyword evidence="2" id="KW-1185">Reference proteome</keyword>
<reference evidence="1 2" key="1">
    <citation type="submission" date="2021-06" db="EMBL/GenBank/DDBJ databases">
        <authorList>
            <person name="Kallberg Y."/>
            <person name="Tangrot J."/>
            <person name="Rosling A."/>
        </authorList>
    </citation>
    <scope>NUCLEOTIDE SEQUENCE [LARGE SCALE GENOMIC DNA]</scope>
    <source>
        <strain evidence="1 2">120-4 pot B 10/14</strain>
    </source>
</reference>
<evidence type="ECO:0000313" key="2">
    <source>
        <dbReference type="Proteomes" id="UP000789901"/>
    </source>
</evidence>